<dbReference type="InterPro" id="IPR023696">
    <property type="entry name" value="Ureohydrolase_dom_sf"/>
</dbReference>
<accession>A0A644ZM69</accession>
<dbReference type="PROSITE" id="PS51409">
    <property type="entry name" value="ARGINASE_2"/>
    <property type="match status" value="1"/>
</dbReference>
<sequence length="214" mass="22796">MGAWQKLRDLAVFDYGNLVGPGNPQAPAQGGFRHLDEVVAWNRVLYNATIDTLYAGRLPLTMGGDHCLAIGSISAVARHCRARDQRLKVLWFDAHADSNTPETSPTGNLHGMPVACLLGHGPAELTQLAGSAPAIRPDEIAMIGIRTGAILVPVFVDGEKKLFHRTRIIFGEPYQPQITGRHGTAEEVQRAADGVLAAAYALGGQAVGGMPLCE</sequence>
<dbReference type="PANTHER" id="PTHR43782">
    <property type="entry name" value="ARGINASE"/>
    <property type="match status" value="1"/>
</dbReference>
<protein>
    <recommendedName>
        <fullName evidence="5">Arginase</fullName>
    </recommendedName>
</protein>
<dbReference type="PANTHER" id="PTHR43782:SF3">
    <property type="entry name" value="ARGINASE"/>
    <property type="match status" value="1"/>
</dbReference>
<gene>
    <name evidence="4" type="ORF">SDC9_87560</name>
</gene>
<dbReference type="GO" id="GO:0004053">
    <property type="term" value="F:arginase activity"/>
    <property type="evidence" value="ECO:0007669"/>
    <property type="project" value="TreeGrafter"/>
</dbReference>
<dbReference type="AlphaFoldDB" id="A0A644ZM69"/>
<organism evidence="4">
    <name type="scientific">bioreactor metagenome</name>
    <dbReference type="NCBI Taxonomy" id="1076179"/>
    <lineage>
        <taxon>unclassified sequences</taxon>
        <taxon>metagenomes</taxon>
        <taxon>ecological metagenomes</taxon>
    </lineage>
</organism>
<dbReference type="Gene3D" id="3.40.800.10">
    <property type="entry name" value="Ureohydrolase domain"/>
    <property type="match status" value="1"/>
</dbReference>
<evidence type="ECO:0000256" key="3">
    <source>
        <dbReference type="ARBA" id="ARBA00023211"/>
    </source>
</evidence>
<dbReference type="SUPFAM" id="SSF52768">
    <property type="entry name" value="Arginase/deacetylase"/>
    <property type="match status" value="1"/>
</dbReference>
<evidence type="ECO:0000256" key="2">
    <source>
        <dbReference type="ARBA" id="ARBA00022801"/>
    </source>
</evidence>
<dbReference type="EMBL" id="VSSQ01009175">
    <property type="protein sequence ID" value="MPM40911.1"/>
    <property type="molecule type" value="Genomic_DNA"/>
</dbReference>
<dbReference type="GO" id="GO:0005737">
    <property type="term" value="C:cytoplasm"/>
    <property type="evidence" value="ECO:0007669"/>
    <property type="project" value="TreeGrafter"/>
</dbReference>
<dbReference type="PRINTS" id="PR00116">
    <property type="entry name" value="ARGINASE"/>
</dbReference>
<keyword evidence="2" id="KW-0378">Hydrolase</keyword>
<dbReference type="InterPro" id="IPR006035">
    <property type="entry name" value="Ureohydrolase"/>
</dbReference>
<dbReference type="Pfam" id="PF00491">
    <property type="entry name" value="Arginase"/>
    <property type="match status" value="1"/>
</dbReference>
<name>A0A644ZM69_9ZZZZ</name>
<comment type="caution">
    <text evidence="4">The sequence shown here is derived from an EMBL/GenBank/DDBJ whole genome shotgun (WGS) entry which is preliminary data.</text>
</comment>
<reference evidence="4" key="1">
    <citation type="submission" date="2019-08" db="EMBL/GenBank/DDBJ databases">
        <authorList>
            <person name="Kucharzyk K."/>
            <person name="Murdoch R.W."/>
            <person name="Higgins S."/>
            <person name="Loffler F."/>
        </authorList>
    </citation>
    <scope>NUCLEOTIDE SEQUENCE</scope>
</reference>
<keyword evidence="3" id="KW-0464">Manganese</keyword>
<evidence type="ECO:0000313" key="4">
    <source>
        <dbReference type="EMBL" id="MPM40911.1"/>
    </source>
</evidence>
<proteinExistence type="predicted"/>
<evidence type="ECO:0000256" key="1">
    <source>
        <dbReference type="ARBA" id="ARBA00022723"/>
    </source>
</evidence>
<keyword evidence="1" id="KW-0479">Metal-binding</keyword>
<dbReference type="GO" id="GO:0030145">
    <property type="term" value="F:manganese ion binding"/>
    <property type="evidence" value="ECO:0007669"/>
    <property type="project" value="TreeGrafter"/>
</dbReference>
<evidence type="ECO:0008006" key="5">
    <source>
        <dbReference type="Google" id="ProtNLM"/>
    </source>
</evidence>